<feature type="transmembrane region" description="Helical" evidence="2">
    <location>
        <begin position="179"/>
        <end position="199"/>
    </location>
</feature>
<protein>
    <recommendedName>
        <fullName evidence="5">Transmembrane protein</fullName>
    </recommendedName>
</protein>
<keyword evidence="2" id="KW-0812">Transmembrane</keyword>
<organism evidence="3 4">
    <name type="scientific">Nematocida ausubeli (strain ATCC PRA-371 / ERTm2)</name>
    <name type="common">Nematode killer fungus</name>
    <dbReference type="NCBI Taxonomy" id="1913371"/>
    <lineage>
        <taxon>Eukaryota</taxon>
        <taxon>Fungi</taxon>
        <taxon>Fungi incertae sedis</taxon>
        <taxon>Microsporidia</taxon>
        <taxon>Nematocida</taxon>
    </lineage>
</organism>
<feature type="transmembrane region" description="Helical" evidence="2">
    <location>
        <begin position="306"/>
        <end position="332"/>
    </location>
</feature>
<feature type="region of interest" description="Disordered" evidence="1">
    <location>
        <begin position="342"/>
        <end position="367"/>
    </location>
</feature>
<feature type="transmembrane region" description="Helical" evidence="2">
    <location>
        <begin position="272"/>
        <end position="294"/>
    </location>
</feature>
<keyword evidence="2" id="KW-1133">Transmembrane helix</keyword>
<keyword evidence="2" id="KW-0472">Membrane</keyword>
<dbReference type="RefSeq" id="XP_052905822.1">
    <property type="nucleotide sequence ID" value="XM_053047997.1"/>
</dbReference>
<feature type="transmembrane region" description="Helical" evidence="2">
    <location>
        <begin position="227"/>
        <end position="260"/>
    </location>
</feature>
<evidence type="ECO:0000256" key="2">
    <source>
        <dbReference type="SAM" id="Phobius"/>
    </source>
</evidence>
<dbReference type="GeneID" id="77675318"/>
<feature type="compositionally biased region" description="Basic and acidic residues" evidence="1">
    <location>
        <begin position="342"/>
        <end position="358"/>
    </location>
</feature>
<evidence type="ECO:0000256" key="1">
    <source>
        <dbReference type="SAM" id="MobiDB-lite"/>
    </source>
</evidence>
<gene>
    <name evidence="3" type="ORF">NESG_00345</name>
</gene>
<evidence type="ECO:0008006" key="5">
    <source>
        <dbReference type="Google" id="ProtNLM"/>
    </source>
</evidence>
<dbReference type="HOGENOM" id="CLU_634744_0_0_1"/>
<evidence type="ECO:0000313" key="4">
    <source>
        <dbReference type="Proteomes" id="UP000054524"/>
    </source>
</evidence>
<feature type="transmembrane region" description="Helical" evidence="2">
    <location>
        <begin position="385"/>
        <end position="407"/>
    </location>
</feature>
<dbReference type="AlphaFoldDB" id="A0A086J549"/>
<evidence type="ECO:0000313" key="3">
    <source>
        <dbReference type="EMBL" id="KFG27267.1"/>
    </source>
</evidence>
<proteinExistence type="predicted"/>
<name>A0A086J549_NEMA1</name>
<dbReference type="EMBL" id="AKIJ01000001">
    <property type="protein sequence ID" value="KFG27267.1"/>
    <property type="molecule type" value="Genomic_DNA"/>
</dbReference>
<comment type="caution">
    <text evidence="3">The sequence shown here is derived from an EMBL/GenBank/DDBJ whole genome shotgun (WGS) entry which is preliminary data.</text>
</comment>
<dbReference type="Proteomes" id="UP000054524">
    <property type="component" value="Unassembled WGS sequence"/>
</dbReference>
<accession>A0A086J549</accession>
<keyword evidence="4" id="KW-1185">Reference proteome</keyword>
<reference evidence="3 4" key="1">
    <citation type="journal article" date="2014" name="Genome Announc.">
        <title>Genome Sequence of the Microsporidian Species Nematocida sp1 Strain ERTm6 (ATCC PRA-372).</title>
        <authorList>
            <person name="Bakowski M.A."/>
            <person name="Priest M."/>
            <person name="Young S."/>
            <person name="Cuomo C.A."/>
            <person name="Troemel E.R."/>
        </authorList>
    </citation>
    <scope>NUCLEOTIDE SEQUENCE [LARGE SCALE GENOMIC DNA]</scope>
    <source>
        <strain evidence="3 4">ERTm6</strain>
    </source>
</reference>
<sequence>MHGKDKKTFSLKQSKKEFDDAPTLIQLEPESLDDMFAIFSEEKKNPTMQDTTLEKEAENQMTFSSFITTVKQKLTFAPTVLVDISEPTEGETSNAKTDLMTGCMDGFDIGGQENSGGSVNTEGFADSDETLENNPKNFFERMTSPFNGFSDYMYKQTPLSYPARNINKIEKLFSVEQKLLNGVLIVVLALLLEVFIYLAFKLRKYVLFGLMGLMFVRYLWKKTLKDGLIMACSSLMLISVILIGILDMIAYVLTGIYVFVGVSWVERSKRKIYFSDIIVLTLVWISSVSLFMLDRWVDLAATRIDIFTALCFALWISIIFNAGILRSIFLWIKEAVTKTSKNEQKQEKKEKQKQEHHIVTLQEQEDPSETSASSELVNAFIFSKFWILAFLCIAISTAGLIVGTHCLSEKTAVLAKNAIKRIFFCKNIEAVN</sequence>
<feature type="transmembrane region" description="Helical" evidence="2">
    <location>
        <begin position="205"/>
        <end position="220"/>
    </location>
</feature>